<evidence type="ECO:0000313" key="2">
    <source>
        <dbReference type="Proteomes" id="UP000186601"/>
    </source>
</evidence>
<dbReference type="AlphaFoldDB" id="A0A2R6NXY2"/>
<sequence length="64" mass="7172">MKGLKSSDDLEAEVDEDDGIIRLNELIDLRSVALNSPISAVRCFYRGNVPYAFVWSNRELLVSA</sequence>
<proteinExistence type="predicted"/>
<accession>A0A2R6NXY2</accession>
<protein>
    <submittedName>
        <fullName evidence="1">Uncharacterized protein</fullName>
    </submittedName>
</protein>
<organism evidence="1 2">
    <name type="scientific">Hermanssonia centrifuga</name>
    <dbReference type="NCBI Taxonomy" id="98765"/>
    <lineage>
        <taxon>Eukaryota</taxon>
        <taxon>Fungi</taxon>
        <taxon>Dikarya</taxon>
        <taxon>Basidiomycota</taxon>
        <taxon>Agaricomycotina</taxon>
        <taxon>Agaricomycetes</taxon>
        <taxon>Polyporales</taxon>
        <taxon>Meruliaceae</taxon>
        <taxon>Hermanssonia</taxon>
    </lineage>
</organism>
<dbReference type="Proteomes" id="UP000186601">
    <property type="component" value="Unassembled WGS sequence"/>
</dbReference>
<comment type="caution">
    <text evidence="1">The sequence shown here is derived from an EMBL/GenBank/DDBJ whole genome shotgun (WGS) entry which is preliminary data.</text>
</comment>
<dbReference type="EMBL" id="MLYV02000692">
    <property type="protein sequence ID" value="PSR79559.1"/>
    <property type="molecule type" value="Genomic_DNA"/>
</dbReference>
<reference evidence="1 2" key="1">
    <citation type="submission" date="2018-02" db="EMBL/GenBank/DDBJ databases">
        <title>Genome sequence of the basidiomycete white-rot fungus Phlebia centrifuga.</title>
        <authorList>
            <person name="Granchi Z."/>
            <person name="Peng M."/>
            <person name="de Vries R.P."/>
            <person name="Hilden K."/>
            <person name="Makela M.R."/>
            <person name="Grigoriev I."/>
            <person name="Riley R."/>
        </authorList>
    </citation>
    <scope>NUCLEOTIDE SEQUENCE [LARGE SCALE GENOMIC DNA]</scope>
    <source>
        <strain evidence="1 2">FBCC195</strain>
    </source>
</reference>
<keyword evidence="2" id="KW-1185">Reference proteome</keyword>
<name>A0A2R6NXY2_9APHY</name>
<gene>
    <name evidence="1" type="ORF">PHLCEN_2v6970</name>
</gene>
<evidence type="ECO:0000313" key="1">
    <source>
        <dbReference type="EMBL" id="PSR79559.1"/>
    </source>
</evidence>